<evidence type="ECO:0000256" key="1">
    <source>
        <dbReference type="ARBA" id="ARBA00022612"/>
    </source>
</evidence>
<evidence type="ECO:0000313" key="5">
    <source>
        <dbReference type="EMBL" id="ODA67665.1"/>
    </source>
</evidence>
<dbReference type="GO" id="GO:0008233">
    <property type="term" value="F:peptidase activity"/>
    <property type="evidence" value="ECO:0007669"/>
    <property type="project" value="UniProtKB-KW"/>
</dbReference>
<keyword evidence="3" id="KW-0378">Hydrolase</keyword>
<proteinExistence type="predicted"/>
<evidence type="ECO:0000256" key="2">
    <source>
        <dbReference type="ARBA" id="ARBA00022670"/>
    </source>
</evidence>
<dbReference type="RefSeq" id="WP_069094986.1">
    <property type="nucleotide sequence ID" value="NZ_MASI01000003.1"/>
</dbReference>
<dbReference type="Proteomes" id="UP000095087">
    <property type="component" value="Unassembled WGS sequence"/>
</dbReference>
<reference evidence="5 6" key="1">
    <citation type="submission" date="2016-07" db="EMBL/GenBank/DDBJ databases">
        <title>Draft genome sequence of Methyloligella halotolerans C2T (VKM B-2706T=CCUG 61687T=DSM 25045T), a halotolerant polyhydroxybutyrate accumulating methylotroph.</title>
        <authorList>
            <person name="Vasilenko O.V."/>
            <person name="Doronina N.V."/>
            <person name="Poroshina M.N."/>
            <person name="Tarlachkov S.V."/>
            <person name="Trotsenko Y.A."/>
        </authorList>
    </citation>
    <scope>NUCLEOTIDE SEQUENCE [LARGE SCALE GENOMIC DNA]</scope>
    <source>
        <strain evidence="5 6">VKM B-2706</strain>
    </source>
</reference>
<sequence>MLKTKDFALQVKEVSEKGTFTGYGSIFNNVDSYGEKVLPGAFTESLARHKSEGTMPLMLWQHNASEPIGVWMNVSEDENGLKAEGRFVMETVRGNEIYALLKAGAVRGLSIGYRELEAEPDGSVLLLKKLDLLEISVVSFPANRRARIDSVKSERMDEFAKRLRDGDPMPIKEFEDILREAGVPKSMAVQIASVGYAKAIRSESEGEKANHQAEEFLSILQKAG</sequence>
<dbReference type="PATRIC" id="fig|1177755.3.peg.1704"/>
<dbReference type="InterPro" id="IPR054613">
    <property type="entry name" value="Peptidase_S78_dom"/>
</dbReference>
<protein>
    <submittedName>
        <fullName evidence="5">Caudovirus prohead protease</fullName>
    </submittedName>
</protein>
<keyword evidence="1" id="KW-1188">Viral release from host cell</keyword>
<organism evidence="5 6">
    <name type="scientific">Methyloligella halotolerans</name>
    <dbReference type="NCBI Taxonomy" id="1177755"/>
    <lineage>
        <taxon>Bacteria</taxon>
        <taxon>Pseudomonadati</taxon>
        <taxon>Pseudomonadota</taxon>
        <taxon>Alphaproteobacteria</taxon>
        <taxon>Hyphomicrobiales</taxon>
        <taxon>Hyphomicrobiaceae</taxon>
        <taxon>Methyloligella</taxon>
    </lineage>
</organism>
<dbReference type="STRING" id="1177755.A7A08_01700"/>
<dbReference type="EMBL" id="MASI01000003">
    <property type="protein sequence ID" value="ODA67665.1"/>
    <property type="molecule type" value="Genomic_DNA"/>
</dbReference>
<dbReference type="NCBIfam" id="TIGR01543">
    <property type="entry name" value="proheadase_HK97"/>
    <property type="match status" value="1"/>
</dbReference>
<gene>
    <name evidence="5" type="ORF">A7A08_01700</name>
</gene>
<feature type="domain" description="Prohead serine protease" evidence="4">
    <location>
        <begin position="10"/>
        <end position="161"/>
    </location>
</feature>
<name>A0A1E2S009_9HYPH</name>
<dbReference type="GO" id="GO:0006508">
    <property type="term" value="P:proteolysis"/>
    <property type="evidence" value="ECO:0007669"/>
    <property type="project" value="UniProtKB-KW"/>
</dbReference>
<keyword evidence="6" id="KW-1185">Reference proteome</keyword>
<evidence type="ECO:0000313" key="6">
    <source>
        <dbReference type="Proteomes" id="UP000095087"/>
    </source>
</evidence>
<keyword evidence="2 5" id="KW-0645">Protease</keyword>
<dbReference type="InterPro" id="IPR006433">
    <property type="entry name" value="Prohead_protease"/>
</dbReference>
<accession>A0A1E2S009</accession>
<dbReference type="AlphaFoldDB" id="A0A1E2S009"/>
<dbReference type="Pfam" id="PF04586">
    <property type="entry name" value="Peptidase_S78"/>
    <property type="match status" value="1"/>
</dbReference>
<evidence type="ECO:0000256" key="3">
    <source>
        <dbReference type="ARBA" id="ARBA00022801"/>
    </source>
</evidence>
<evidence type="ECO:0000259" key="4">
    <source>
        <dbReference type="Pfam" id="PF04586"/>
    </source>
</evidence>
<comment type="caution">
    <text evidence="5">The sequence shown here is derived from an EMBL/GenBank/DDBJ whole genome shotgun (WGS) entry which is preliminary data.</text>
</comment>